<keyword evidence="1" id="KW-0812">Transmembrane</keyword>
<evidence type="ECO:0000256" key="1">
    <source>
        <dbReference type="SAM" id="Phobius"/>
    </source>
</evidence>
<proteinExistence type="predicted"/>
<protein>
    <submittedName>
        <fullName evidence="2">Uncharacterized protein</fullName>
    </submittedName>
</protein>
<name>A0A0E9QU21_ANGAN</name>
<reference evidence="2" key="2">
    <citation type="journal article" date="2015" name="Fish Shellfish Immunol.">
        <title>Early steps in the European eel (Anguilla anguilla)-Vibrio vulnificus interaction in the gills: Role of the RtxA13 toxin.</title>
        <authorList>
            <person name="Callol A."/>
            <person name="Pajuelo D."/>
            <person name="Ebbesson L."/>
            <person name="Teles M."/>
            <person name="MacKenzie S."/>
            <person name="Amaro C."/>
        </authorList>
    </citation>
    <scope>NUCLEOTIDE SEQUENCE</scope>
</reference>
<feature type="transmembrane region" description="Helical" evidence="1">
    <location>
        <begin position="7"/>
        <end position="29"/>
    </location>
</feature>
<evidence type="ECO:0000313" key="2">
    <source>
        <dbReference type="EMBL" id="JAH19937.1"/>
    </source>
</evidence>
<sequence>MFIRFKFNYISMLGVLDDTVFLISSQYLAKVYMPFQMNKCIQA</sequence>
<reference evidence="2" key="1">
    <citation type="submission" date="2014-11" db="EMBL/GenBank/DDBJ databases">
        <authorList>
            <person name="Amaro Gonzalez C."/>
        </authorList>
    </citation>
    <scope>NUCLEOTIDE SEQUENCE</scope>
</reference>
<keyword evidence="1" id="KW-0472">Membrane</keyword>
<keyword evidence="1" id="KW-1133">Transmembrane helix</keyword>
<organism evidence="2">
    <name type="scientific">Anguilla anguilla</name>
    <name type="common">European freshwater eel</name>
    <name type="synonym">Muraena anguilla</name>
    <dbReference type="NCBI Taxonomy" id="7936"/>
    <lineage>
        <taxon>Eukaryota</taxon>
        <taxon>Metazoa</taxon>
        <taxon>Chordata</taxon>
        <taxon>Craniata</taxon>
        <taxon>Vertebrata</taxon>
        <taxon>Euteleostomi</taxon>
        <taxon>Actinopterygii</taxon>
        <taxon>Neopterygii</taxon>
        <taxon>Teleostei</taxon>
        <taxon>Anguilliformes</taxon>
        <taxon>Anguillidae</taxon>
        <taxon>Anguilla</taxon>
    </lineage>
</organism>
<dbReference type="EMBL" id="GBXM01088640">
    <property type="protein sequence ID" value="JAH19937.1"/>
    <property type="molecule type" value="Transcribed_RNA"/>
</dbReference>
<dbReference type="AlphaFoldDB" id="A0A0E9QU21"/>
<accession>A0A0E9QU21</accession>